<accession>A0A1M5EAM2</accession>
<evidence type="ECO:0008006" key="3">
    <source>
        <dbReference type="Google" id="ProtNLM"/>
    </source>
</evidence>
<organism evidence="1 2">
    <name type="scientific">Flavobacterium segetis</name>
    <dbReference type="NCBI Taxonomy" id="271157"/>
    <lineage>
        <taxon>Bacteria</taxon>
        <taxon>Pseudomonadati</taxon>
        <taxon>Bacteroidota</taxon>
        <taxon>Flavobacteriia</taxon>
        <taxon>Flavobacteriales</taxon>
        <taxon>Flavobacteriaceae</taxon>
        <taxon>Flavobacterium</taxon>
    </lineage>
</organism>
<dbReference type="SUPFAM" id="SSF48452">
    <property type="entry name" value="TPR-like"/>
    <property type="match status" value="1"/>
</dbReference>
<name>A0A1M5EAM2_9FLAO</name>
<dbReference type="RefSeq" id="WP_159430919.1">
    <property type="nucleotide sequence ID" value="NZ_FQWE01000001.1"/>
</dbReference>
<dbReference type="AlphaFoldDB" id="A0A1M5EAM2"/>
<dbReference type="Proteomes" id="UP000184036">
    <property type="component" value="Unassembled WGS sequence"/>
</dbReference>
<protein>
    <recommendedName>
        <fullName evidence="3">Tetratricopeptide repeat-containing protein</fullName>
    </recommendedName>
</protein>
<dbReference type="EMBL" id="FQWE01000001">
    <property type="protein sequence ID" value="SHF76245.1"/>
    <property type="molecule type" value="Genomic_DNA"/>
</dbReference>
<dbReference type="InterPro" id="IPR011990">
    <property type="entry name" value="TPR-like_helical_dom_sf"/>
</dbReference>
<evidence type="ECO:0000313" key="2">
    <source>
        <dbReference type="Proteomes" id="UP000184036"/>
    </source>
</evidence>
<reference evidence="2" key="1">
    <citation type="submission" date="2016-11" db="EMBL/GenBank/DDBJ databases">
        <authorList>
            <person name="Varghese N."/>
            <person name="Submissions S."/>
        </authorList>
    </citation>
    <scope>NUCLEOTIDE SEQUENCE [LARGE SCALE GENOMIC DNA]</scope>
    <source>
        <strain evidence="2">DSM 19741</strain>
    </source>
</reference>
<gene>
    <name evidence="1" type="ORF">SAMN05444396_101262</name>
</gene>
<evidence type="ECO:0000313" key="1">
    <source>
        <dbReference type="EMBL" id="SHF76245.1"/>
    </source>
</evidence>
<dbReference type="STRING" id="271157.SAMN05444396_101262"/>
<keyword evidence="2" id="KW-1185">Reference proteome</keyword>
<dbReference type="OrthoDB" id="672063at2"/>
<sequence length="147" mass="17062">MDKDSSYVFGFIYMDSQAGLTFNNEGKFRIDGSGKFIRIESGVKKEVGFMKVRVRPKKTAVAEIPESKFRELSVEKIPGWLKFYKTEDDKVAKLYRWGYLYNEWNESEKALTFLEKADKIDSKFKGLQTELAFSYSALGKYKNVELC</sequence>
<proteinExistence type="predicted"/>